<dbReference type="Proteomes" id="UP000254116">
    <property type="component" value="Unassembled WGS sequence"/>
</dbReference>
<dbReference type="EMBL" id="CP023391">
    <property type="protein sequence ID" value="ATC70190.1"/>
    <property type="molecule type" value="Genomic_DNA"/>
</dbReference>
<accession>A0A0D6FP05</accession>
<evidence type="ECO:0000313" key="6">
    <source>
        <dbReference type="EMBL" id="SUL30599.1"/>
    </source>
</evidence>
<gene>
    <name evidence="6" type="primary">dnaA2</name>
    <name evidence="4" type="ORF">ACR79_06685</name>
    <name evidence="1" type="ORF">CNH36_00535</name>
    <name evidence="5" type="ORF">EIH03_11565</name>
    <name evidence="3" type="ORF">EP54_12815</name>
    <name evidence="2" type="ORF">EQ90_14445</name>
    <name evidence="6" type="ORF">NCTC10702_00303</name>
    <name evidence="7" type="ORF">NCTC8317_00100</name>
</gene>
<dbReference type="OMA" id="HEESKWG"/>
<dbReference type="Proteomes" id="UP000052129">
    <property type="component" value="Unassembled WGS sequence"/>
</dbReference>
<dbReference type="AlphaFoldDB" id="A0A0D6FP05"/>
<accession>A0A1E8WZ81</accession>
<reference evidence="7" key="7">
    <citation type="submission" date="2018-12" db="EMBL/GenBank/DDBJ databases">
        <authorList>
            <consortium name="Pathogen Informatics"/>
        </authorList>
    </citation>
    <scope>NUCLEOTIDE SEQUENCE</scope>
    <source>
        <strain evidence="7">NCTC8317</strain>
    </source>
</reference>
<reference evidence="6 9" key="5">
    <citation type="submission" date="2018-06" db="EMBL/GenBank/DDBJ databases">
        <authorList>
            <consortium name="Pathogen Informatics"/>
            <person name="Doyle S."/>
        </authorList>
    </citation>
    <scope>NUCLEOTIDE SEQUENCE [LARGE SCALE GENOMIC DNA]</scope>
    <source>
        <strain evidence="6 9">NCTC10702</strain>
    </source>
</reference>
<evidence type="ECO:0000313" key="5">
    <source>
        <dbReference type="EMBL" id="RZI06161.1"/>
    </source>
</evidence>
<dbReference type="Proteomes" id="UP000280323">
    <property type="component" value="Chromosome"/>
</dbReference>
<evidence type="ECO:0000313" key="2">
    <source>
        <dbReference type="EMBL" id="KMR35095.1"/>
    </source>
</evidence>
<dbReference type="Proteomes" id="UP000217245">
    <property type="component" value="Chromosome"/>
</dbReference>
<reference evidence="5 10" key="6">
    <citation type="submission" date="2018-11" db="EMBL/GenBank/DDBJ databases">
        <title>Genomic profiling of Staphylococcus species from a Poultry farm system in KwaZulu-Natal, South Africa.</title>
        <authorList>
            <person name="Amoako D.G."/>
            <person name="Somboro A.M."/>
            <person name="Abia A.L.K."/>
            <person name="Bester L.A."/>
            <person name="Essack S.Y."/>
        </authorList>
    </citation>
    <scope>NUCLEOTIDE SEQUENCE [LARGE SCALE GENOMIC DNA]</scope>
    <source>
        <strain evidence="5 10">SA12</strain>
    </source>
</reference>
<evidence type="ECO:0000313" key="3">
    <source>
        <dbReference type="EMBL" id="KMR56042.1"/>
    </source>
</evidence>
<dbReference type="EMBL" id="LR133917">
    <property type="protein sequence ID" value="VDY47094.1"/>
    <property type="molecule type" value="Genomic_DNA"/>
</dbReference>
<evidence type="ECO:0000313" key="4">
    <source>
        <dbReference type="EMBL" id="KSA80470.1"/>
    </source>
</evidence>
<protein>
    <submittedName>
        <fullName evidence="4 6">Replication initiation protein</fullName>
    </submittedName>
</protein>
<dbReference type="EMBL" id="LFVP01000003">
    <property type="protein sequence ID" value="KSA80470.1"/>
    <property type="molecule type" value="Genomic_DNA"/>
</dbReference>
<dbReference type="SMR" id="A0A0D6FP05"/>
<dbReference type="EMBL" id="LALQ01000065">
    <property type="protein sequence ID" value="KMR56042.1"/>
    <property type="molecule type" value="Genomic_DNA"/>
</dbReference>
<evidence type="ECO:0000313" key="8">
    <source>
        <dbReference type="Proteomes" id="UP000217245"/>
    </source>
</evidence>
<evidence type="ECO:0000313" key="7">
    <source>
        <dbReference type="EMBL" id="VDY47094.1"/>
    </source>
</evidence>
<evidence type="ECO:0000313" key="10">
    <source>
        <dbReference type="Proteomes" id="UP000294017"/>
    </source>
</evidence>
<sequence length="96" mass="11699">MEIELKRDMVDCWKDCFDDLHILKPNLKMIENIQERAMLHLLTHEEEEWGNLERRTKNKYRDKLKNIASIDLTDLMKISLRGNENQLQKQIDFWLN</sequence>
<organism evidence="4">
    <name type="scientific">Staphylococcus aureus</name>
    <dbReference type="NCBI Taxonomy" id="1280"/>
    <lineage>
        <taxon>Bacteria</taxon>
        <taxon>Bacillati</taxon>
        <taxon>Bacillota</taxon>
        <taxon>Bacilli</taxon>
        <taxon>Bacillales</taxon>
        <taxon>Staphylococcaceae</taxon>
        <taxon>Staphylococcus</taxon>
    </lineage>
</organism>
<evidence type="ECO:0000313" key="9">
    <source>
        <dbReference type="Proteomes" id="UP000254116"/>
    </source>
</evidence>
<dbReference type="EMBL" id="LALJ01000065">
    <property type="protein sequence ID" value="KMR35095.1"/>
    <property type="molecule type" value="Genomic_DNA"/>
</dbReference>
<name>A0A0D6FP05_STAAU</name>
<reference evidence="4" key="2">
    <citation type="submission" date="2015-06" db="EMBL/GenBank/DDBJ databases">
        <authorList>
            <person name="Diene S.M."/>
            <person name="Von Dach E."/>
            <person name="Fankhauser C."/>
            <person name="Schrenzel J."/>
            <person name="Harbarth S."/>
            <person name="Francois P."/>
        </authorList>
    </citation>
    <scope>NUCLEOTIDE SEQUENCE</scope>
    <source>
        <strain evidence="4">MRSA_S26</strain>
    </source>
</reference>
<reference evidence="4" key="3">
    <citation type="journal article" date="2016" name="J. Infect. Dis.">
        <title>Comparative Genomics of Community-Associated Methicillin-Resistant Staphylococcus aureus Shows the Emergence of Clone ST8-USA300 in Geneva, Switzerland.</title>
        <authorList>
            <person name="Von Dach E."/>
            <person name="Diene S.M."/>
            <person name="Fankhauser C."/>
            <person name="Schrenzel J."/>
            <person name="Harbarth S."/>
            <person name="Francois P."/>
        </authorList>
    </citation>
    <scope>NUCLEOTIDE SEQUENCE</scope>
    <source>
        <strain evidence="4">MRSA_S26</strain>
    </source>
</reference>
<dbReference type="Proteomes" id="UP000294017">
    <property type="component" value="Unassembled WGS sequence"/>
</dbReference>
<evidence type="ECO:0000313" key="1">
    <source>
        <dbReference type="EMBL" id="ATC70190.1"/>
    </source>
</evidence>
<proteinExistence type="predicted"/>
<reference evidence="1 8" key="4">
    <citation type="submission" date="2017-09" db="EMBL/GenBank/DDBJ databases">
        <title>A single nucleotide polymorphism in the Staphylococcus aureus virulence regulator SaeR abolishes pathogenesis.</title>
        <authorList>
            <person name="Copin R.J."/>
            <person name="Sause W."/>
            <person name="Shopsin B."/>
            <person name="Torres V.J."/>
        </authorList>
    </citation>
    <scope>NUCLEOTIDE SEQUENCE [LARGE SCALE GENOMIC DNA]</scope>
    <source>
        <strain evidence="8">Newman</strain>
        <strain evidence="1">Newman_D2C</strain>
    </source>
</reference>
<dbReference type="EMBL" id="RQTF01000233">
    <property type="protein sequence ID" value="RZI06161.1"/>
    <property type="molecule type" value="Genomic_DNA"/>
</dbReference>
<reference evidence="2" key="1">
    <citation type="journal article" date="2015" name="J. Infect. Dis.">
        <title>Parallel Epidemics of Community-Associated Methicillin-Resistant Staphylococcus aureus USA300 Infection in North and South America.</title>
        <authorList>
            <person name="Planet P.J."/>
            <person name="Diaz L."/>
            <person name="Kolokotronis S.O."/>
            <person name="Narechania A."/>
            <person name="Reyes J."/>
            <person name="Xing G."/>
            <person name="Rincon S."/>
            <person name="Smith H."/>
            <person name="Panesso D."/>
            <person name="Ryan C."/>
            <person name="Smith D.P."/>
            <person name="Guzman M."/>
            <person name="Zurita J."/>
            <person name="Sebra R."/>
            <person name="Deikus G."/>
            <person name="Nolan R.L."/>
            <person name="Tenover F.C."/>
            <person name="Weinstock G.M."/>
            <person name="Robinson D.A."/>
            <person name="Arias C.A."/>
        </authorList>
    </citation>
    <scope>NUCLEOTIDE SEQUENCE</scope>
    <source>
        <strain evidence="2">CA15</strain>
        <strain evidence="3">M121</strain>
    </source>
</reference>
<dbReference type="EMBL" id="UHBY01000003">
    <property type="protein sequence ID" value="SUL30599.1"/>
    <property type="molecule type" value="Genomic_DNA"/>
</dbReference>